<feature type="compositionally biased region" description="Low complexity" evidence="1">
    <location>
        <begin position="95"/>
        <end position="105"/>
    </location>
</feature>
<sequence length="166" mass="18079">MNSTPWLRASCNARARRGWAISRPSFSPTSRTVTLRPRSARYSASSTPTSPPPTTTTRLPIGIQRFDIDRTRSMLDMKPSDRPIDTMMRRWNGSRAAAVGSSPVRSARRSSPENTCGSSAPGTLGRSRRAPVATMTTSALSSRNNDAVTGVDVRTSTSRRLISVVR</sequence>
<evidence type="ECO:0000313" key="2">
    <source>
        <dbReference type="EMBL" id="CAB4920737.1"/>
    </source>
</evidence>
<dbReference type="AlphaFoldDB" id="A0A6J7HIB7"/>
<evidence type="ECO:0000256" key="1">
    <source>
        <dbReference type="SAM" id="MobiDB-lite"/>
    </source>
</evidence>
<accession>A0A6J7HIB7</accession>
<feature type="region of interest" description="Disordered" evidence="1">
    <location>
        <begin position="24"/>
        <end position="58"/>
    </location>
</feature>
<protein>
    <submittedName>
        <fullName evidence="2">Unannotated protein</fullName>
    </submittedName>
</protein>
<feature type="compositionally biased region" description="Low complexity" evidence="1">
    <location>
        <begin position="36"/>
        <end position="48"/>
    </location>
</feature>
<reference evidence="2" key="1">
    <citation type="submission" date="2020-05" db="EMBL/GenBank/DDBJ databases">
        <authorList>
            <person name="Chiriac C."/>
            <person name="Salcher M."/>
            <person name="Ghai R."/>
            <person name="Kavagutti S V."/>
        </authorList>
    </citation>
    <scope>NUCLEOTIDE SEQUENCE</scope>
</reference>
<name>A0A6J7HIB7_9ZZZZ</name>
<feature type="compositionally biased region" description="Polar residues" evidence="1">
    <location>
        <begin position="24"/>
        <end position="33"/>
    </location>
</feature>
<organism evidence="2">
    <name type="scientific">freshwater metagenome</name>
    <dbReference type="NCBI Taxonomy" id="449393"/>
    <lineage>
        <taxon>unclassified sequences</taxon>
        <taxon>metagenomes</taxon>
        <taxon>ecological metagenomes</taxon>
    </lineage>
</organism>
<dbReference type="EMBL" id="CAFBNA010000006">
    <property type="protein sequence ID" value="CAB4920737.1"/>
    <property type="molecule type" value="Genomic_DNA"/>
</dbReference>
<feature type="region of interest" description="Disordered" evidence="1">
    <location>
        <begin position="95"/>
        <end position="130"/>
    </location>
</feature>
<proteinExistence type="predicted"/>
<gene>
    <name evidence="2" type="ORF">UFOPK3708_00246</name>
</gene>